<comment type="caution">
    <text evidence="2">The sequence shown here is derived from an EMBL/GenBank/DDBJ whole genome shotgun (WGS) entry which is preliminary data.</text>
</comment>
<dbReference type="EMBL" id="QZKU01000002">
    <property type="protein sequence ID" value="RJP26853.1"/>
    <property type="molecule type" value="Genomic_DNA"/>
</dbReference>
<feature type="domain" description="LarA-like N-terminal" evidence="1">
    <location>
        <begin position="14"/>
        <end position="207"/>
    </location>
</feature>
<dbReference type="Proteomes" id="UP000265882">
    <property type="component" value="Unassembled WGS sequence"/>
</dbReference>
<evidence type="ECO:0000313" key="3">
    <source>
        <dbReference type="Proteomes" id="UP000265882"/>
    </source>
</evidence>
<organism evidence="2 3">
    <name type="scientific">Abyssobacteria bacterium (strain SURF_5)</name>
    <dbReference type="NCBI Taxonomy" id="2093360"/>
    <lineage>
        <taxon>Bacteria</taxon>
        <taxon>Pseudomonadati</taxon>
        <taxon>Candidatus Hydrogenedentota</taxon>
        <taxon>Candidatus Abyssobacteria</taxon>
    </lineage>
</organism>
<dbReference type="Gene3D" id="3.40.50.11440">
    <property type="match status" value="1"/>
</dbReference>
<dbReference type="AlphaFoldDB" id="A0A3A4P2B8"/>
<protein>
    <submittedName>
        <fullName evidence="2">DUF2088 domain-containing protein</fullName>
    </submittedName>
</protein>
<reference evidence="2 3" key="1">
    <citation type="journal article" date="2017" name="ISME J.">
        <title>Energy and carbon metabolisms in a deep terrestrial subsurface fluid microbial community.</title>
        <authorList>
            <person name="Momper L."/>
            <person name="Jungbluth S.P."/>
            <person name="Lee M.D."/>
            <person name="Amend J.P."/>
        </authorList>
    </citation>
    <scope>NUCLEOTIDE SEQUENCE [LARGE SCALE GENOMIC DNA]</scope>
    <source>
        <strain evidence="2">SURF_5</strain>
    </source>
</reference>
<dbReference type="InterPro" id="IPR048068">
    <property type="entry name" value="LarA-like"/>
</dbReference>
<evidence type="ECO:0000259" key="1">
    <source>
        <dbReference type="Pfam" id="PF09861"/>
    </source>
</evidence>
<name>A0A3A4P2B8_ABYX5</name>
<gene>
    <name evidence="2" type="ORF">C4520_00080</name>
</gene>
<dbReference type="GO" id="GO:0050043">
    <property type="term" value="F:lactate racemase activity"/>
    <property type="evidence" value="ECO:0007669"/>
    <property type="project" value="InterPro"/>
</dbReference>
<sequence>MQNHSVNIPIRAWFGDQSLLLTFPKNWSVQECRMDGHGAKPLGYDELRKQIDEPIGAKPLSSIAKGKKQAVIVFDDLTRPTPVKDIVPPVLDILAKAGVGPGQIRFISALGTHRAMTRDEWAKKLGEDIVENYPVYNHNAHEHLVDLGKSSSGTPILANREYMSCDLRIGIGCIIPHVDAGFSGGLKIILPGVVGMKTINYNHMKVMPRNPDGSISEFTFGKVYGNKLRDDAHEVARKVGIDYKIDAIVNEKRETVKIYAGDGFDSFYEGVKFGKKFYATMPALGVDITVSNTFPIENEAGKALWPCYLSTREDGDAVVITHSPDGQIHHYGNTRFGTEYGGEQFAMARKLPRASYGRTHILNPFHAKMDTEYFGPMDSSFLYKTWDSVISKLAGQYPDGAKVAVYPYSSIQCPPFPEDL</sequence>
<dbReference type="InterPro" id="IPR018657">
    <property type="entry name" value="LarA-like_N"/>
</dbReference>
<dbReference type="PANTHER" id="PTHR33171:SF17">
    <property type="entry name" value="LARA-LIKE N-TERMINAL DOMAIN-CONTAINING PROTEIN"/>
    <property type="match status" value="1"/>
</dbReference>
<dbReference type="Pfam" id="PF09861">
    <property type="entry name" value="Lar_N"/>
    <property type="match status" value="1"/>
</dbReference>
<accession>A0A3A4P2B8</accession>
<dbReference type="PANTHER" id="PTHR33171">
    <property type="entry name" value="LAR_N DOMAIN-CONTAINING PROTEIN"/>
    <property type="match status" value="1"/>
</dbReference>
<proteinExistence type="predicted"/>
<evidence type="ECO:0000313" key="2">
    <source>
        <dbReference type="EMBL" id="RJP26853.1"/>
    </source>
</evidence>